<sequence length="56" mass="6551">MSVANLTILGLLLVLMLWFVYQIVRDKIIPVWVRVMLTLSVSCMWVTVARILYRNV</sequence>
<accession>A0ACD3YBT7</accession>
<dbReference type="EMBL" id="CP093256">
    <property type="protein sequence ID" value="UNH40627.1"/>
    <property type="molecule type" value="Genomic_DNA"/>
</dbReference>
<keyword evidence="1" id="KW-0614">Plasmid</keyword>
<gene>
    <name evidence="1" type="ORF">MNY70_17470</name>
</gene>
<keyword evidence="2" id="KW-1185">Reference proteome</keyword>
<name>A0ACD3YBT7_9GAMM</name>
<protein>
    <submittedName>
        <fullName evidence="1">Uncharacterized protein</fullName>
    </submittedName>
</protein>
<evidence type="ECO:0000313" key="1">
    <source>
        <dbReference type="EMBL" id="UNH40627.1"/>
    </source>
</evidence>
<proteinExistence type="predicted"/>
<organism evidence="1 2">
    <name type="scientific">Moellerella wisconsensis</name>
    <dbReference type="NCBI Taxonomy" id="158849"/>
    <lineage>
        <taxon>Bacteria</taxon>
        <taxon>Pseudomonadati</taxon>
        <taxon>Pseudomonadota</taxon>
        <taxon>Gammaproteobacteria</taxon>
        <taxon>Enterobacterales</taxon>
        <taxon>Morganellaceae</taxon>
        <taxon>Moellerella</taxon>
    </lineage>
</organism>
<reference evidence="1" key="1">
    <citation type="submission" date="2022-03" db="EMBL/GenBank/DDBJ databases">
        <title>ESBL-producing Moellerella wisconsensis and Escherichia marmotae isolated from wild game meat.</title>
        <authorList>
            <person name="Biggel M."/>
        </authorList>
    </citation>
    <scope>NUCLEOTIDE SEQUENCE</scope>
    <source>
        <strain evidence="1">W1</strain>
    </source>
</reference>
<dbReference type="Proteomes" id="UP000829420">
    <property type="component" value="Plasmid pW1-a"/>
</dbReference>
<evidence type="ECO:0000313" key="2">
    <source>
        <dbReference type="Proteomes" id="UP000829420"/>
    </source>
</evidence>
<geneLocation type="plasmid" evidence="1 2">
    <name>pW1-a</name>
</geneLocation>